<gene>
    <name evidence="3" type="ORF">GCM10009827_004870</name>
</gene>
<organism evidence="3 4">
    <name type="scientific">Dactylosporangium maewongense</name>
    <dbReference type="NCBI Taxonomy" id="634393"/>
    <lineage>
        <taxon>Bacteria</taxon>
        <taxon>Bacillati</taxon>
        <taxon>Actinomycetota</taxon>
        <taxon>Actinomycetes</taxon>
        <taxon>Micromonosporales</taxon>
        <taxon>Micromonosporaceae</taxon>
        <taxon>Dactylosporangium</taxon>
    </lineage>
</organism>
<dbReference type="PANTHER" id="PTHR43233">
    <property type="entry name" value="FAMILY N-ACETYLTRANSFERASE, PUTATIVE (AFU_ORTHOLOGUE AFUA_6G03350)-RELATED"/>
    <property type="match status" value="1"/>
</dbReference>
<feature type="domain" description="N-acetyltransferase" evidence="2">
    <location>
        <begin position="34"/>
        <end position="178"/>
    </location>
</feature>
<dbReference type="PROSITE" id="PS51186">
    <property type="entry name" value="GNAT"/>
    <property type="match status" value="1"/>
</dbReference>
<evidence type="ECO:0000259" key="2">
    <source>
        <dbReference type="PROSITE" id="PS51186"/>
    </source>
</evidence>
<dbReference type="CDD" id="cd04301">
    <property type="entry name" value="NAT_SF"/>
    <property type="match status" value="1"/>
</dbReference>
<dbReference type="Proteomes" id="UP001501470">
    <property type="component" value="Unassembled WGS sequence"/>
</dbReference>
<sequence length="182" mass="20432">MTDQTRQGVTDETRQGVTDRTRQGVTDRTRQGYVLTGDATRVDIVRVHRWLSEESYWALGRDRDVIARSIAGSLPYSVWHDDTQVAFARTVTDGATFAWICDVFVDTAHRGRGLGQWLVDSIVEDLSAAGLQRFLLATRDAHEVYRRSGFEPVAGPGRFMEIDRRPTRDAILAALPDDQPSP</sequence>
<feature type="compositionally biased region" description="Basic and acidic residues" evidence="1">
    <location>
        <begin position="9"/>
        <end position="24"/>
    </location>
</feature>
<evidence type="ECO:0000313" key="3">
    <source>
        <dbReference type="EMBL" id="GAA1500097.1"/>
    </source>
</evidence>
<feature type="region of interest" description="Disordered" evidence="1">
    <location>
        <begin position="1"/>
        <end position="24"/>
    </location>
</feature>
<accession>A0ABN1ZJM3</accession>
<proteinExistence type="predicted"/>
<protein>
    <recommendedName>
        <fullName evidence="2">N-acetyltransferase domain-containing protein</fullName>
    </recommendedName>
</protein>
<keyword evidence="4" id="KW-1185">Reference proteome</keyword>
<dbReference type="PANTHER" id="PTHR43233:SF1">
    <property type="entry name" value="FAMILY N-ACETYLTRANSFERASE, PUTATIVE (AFU_ORTHOLOGUE AFUA_6G03350)-RELATED"/>
    <property type="match status" value="1"/>
</dbReference>
<dbReference type="InterPro" id="IPR053144">
    <property type="entry name" value="Acetyltransferase_Butenolide"/>
</dbReference>
<dbReference type="InterPro" id="IPR016181">
    <property type="entry name" value="Acyl_CoA_acyltransferase"/>
</dbReference>
<evidence type="ECO:0000313" key="4">
    <source>
        <dbReference type="Proteomes" id="UP001501470"/>
    </source>
</evidence>
<dbReference type="EMBL" id="BAAAQD010000001">
    <property type="protein sequence ID" value="GAA1500097.1"/>
    <property type="molecule type" value="Genomic_DNA"/>
</dbReference>
<reference evidence="3 4" key="1">
    <citation type="journal article" date="2019" name="Int. J. Syst. Evol. Microbiol.">
        <title>The Global Catalogue of Microorganisms (GCM) 10K type strain sequencing project: providing services to taxonomists for standard genome sequencing and annotation.</title>
        <authorList>
            <consortium name="The Broad Institute Genomics Platform"/>
            <consortium name="The Broad Institute Genome Sequencing Center for Infectious Disease"/>
            <person name="Wu L."/>
            <person name="Ma J."/>
        </authorList>
    </citation>
    <scope>NUCLEOTIDE SEQUENCE [LARGE SCALE GENOMIC DNA]</scope>
    <source>
        <strain evidence="3 4">JCM 15933</strain>
    </source>
</reference>
<dbReference type="InterPro" id="IPR000182">
    <property type="entry name" value="GNAT_dom"/>
</dbReference>
<name>A0ABN1ZJM3_9ACTN</name>
<dbReference type="Gene3D" id="3.40.630.30">
    <property type="match status" value="1"/>
</dbReference>
<dbReference type="SUPFAM" id="SSF55729">
    <property type="entry name" value="Acyl-CoA N-acyltransferases (Nat)"/>
    <property type="match status" value="1"/>
</dbReference>
<comment type="caution">
    <text evidence="3">The sequence shown here is derived from an EMBL/GenBank/DDBJ whole genome shotgun (WGS) entry which is preliminary data.</text>
</comment>
<dbReference type="Pfam" id="PF00583">
    <property type="entry name" value="Acetyltransf_1"/>
    <property type="match status" value="1"/>
</dbReference>
<evidence type="ECO:0000256" key="1">
    <source>
        <dbReference type="SAM" id="MobiDB-lite"/>
    </source>
</evidence>